<comment type="caution">
    <text evidence="1">The sequence shown here is derived from an EMBL/GenBank/DDBJ whole genome shotgun (WGS) entry which is preliminary data.</text>
</comment>
<dbReference type="GeneID" id="70237703"/>
<proteinExistence type="predicted"/>
<reference evidence="1" key="1">
    <citation type="journal article" date="2021" name="Open Biol.">
        <title>Shared evolutionary footprints suggest mitochondrial oxidative damage underlies multiple complex I losses in fungi.</title>
        <authorList>
            <person name="Schikora-Tamarit M.A."/>
            <person name="Marcet-Houben M."/>
            <person name="Nosek J."/>
            <person name="Gabaldon T."/>
        </authorList>
    </citation>
    <scope>NUCLEOTIDE SEQUENCE</scope>
    <source>
        <strain evidence="1">CBS6075</strain>
    </source>
</reference>
<reference evidence="1" key="2">
    <citation type="submission" date="2021-01" db="EMBL/GenBank/DDBJ databases">
        <authorList>
            <person name="Schikora-Tamarit M.A."/>
        </authorList>
    </citation>
    <scope>NUCLEOTIDE SEQUENCE</scope>
    <source>
        <strain evidence="1">CBS6075</strain>
    </source>
</reference>
<dbReference type="RefSeq" id="XP_046059576.1">
    <property type="nucleotide sequence ID" value="XM_046206953.1"/>
</dbReference>
<evidence type="ECO:0000313" key="1">
    <source>
        <dbReference type="EMBL" id="KAH3662487.1"/>
    </source>
</evidence>
<organism evidence="1 2">
    <name type="scientific">Ogataea philodendri</name>
    <dbReference type="NCBI Taxonomy" id="1378263"/>
    <lineage>
        <taxon>Eukaryota</taxon>
        <taxon>Fungi</taxon>
        <taxon>Dikarya</taxon>
        <taxon>Ascomycota</taxon>
        <taxon>Saccharomycotina</taxon>
        <taxon>Pichiomycetes</taxon>
        <taxon>Pichiales</taxon>
        <taxon>Pichiaceae</taxon>
        <taxon>Ogataea</taxon>
    </lineage>
</organism>
<dbReference type="AlphaFoldDB" id="A0A9P8P0B1"/>
<gene>
    <name evidence="1" type="ORF">OGAPHI_005739</name>
</gene>
<keyword evidence="2" id="KW-1185">Reference proteome</keyword>
<sequence>METGTSSQSRTVSATNLTVGLSAFQRYNWVFILSRPFLASATMLCSVSVNNLVSISSLGVSSFKVALIPSSEMISVTLPENETISGSFWTTWTISCVCGSIATGLPEFATLKLFKTFSTVTCSTETSAIL</sequence>
<dbReference type="Proteomes" id="UP000769157">
    <property type="component" value="Unassembled WGS sequence"/>
</dbReference>
<accession>A0A9P8P0B1</accession>
<dbReference type="EMBL" id="JAEUBE010000378">
    <property type="protein sequence ID" value="KAH3662487.1"/>
    <property type="molecule type" value="Genomic_DNA"/>
</dbReference>
<name>A0A9P8P0B1_9ASCO</name>
<protein>
    <submittedName>
        <fullName evidence="1">Uncharacterized protein</fullName>
    </submittedName>
</protein>
<evidence type="ECO:0000313" key="2">
    <source>
        <dbReference type="Proteomes" id="UP000769157"/>
    </source>
</evidence>